<feature type="transmembrane region" description="Helical" evidence="2">
    <location>
        <begin position="7"/>
        <end position="27"/>
    </location>
</feature>
<evidence type="ECO:0000313" key="4">
    <source>
        <dbReference type="EMBL" id="GEL23567.1"/>
    </source>
</evidence>
<organism evidence="4 5">
    <name type="scientific">Pseudonocardia sulfidoxydans NBRC 16205</name>
    <dbReference type="NCBI Taxonomy" id="1223511"/>
    <lineage>
        <taxon>Bacteria</taxon>
        <taxon>Bacillati</taxon>
        <taxon>Actinomycetota</taxon>
        <taxon>Actinomycetes</taxon>
        <taxon>Pseudonocardiales</taxon>
        <taxon>Pseudonocardiaceae</taxon>
        <taxon>Pseudonocardia</taxon>
    </lineage>
</organism>
<keyword evidence="5" id="KW-1185">Reference proteome</keyword>
<protein>
    <recommendedName>
        <fullName evidence="3">ARB-07466-like C-terminal domain-containing protein</fullName>
    </recommendedName>
</protein>
<sequence>MRKGPAVLLVVVLVIVVGIGVVVWQAVNKPKPGCIVSGDREITLSIEQAENAATIAAVGYAEGLPEHAVTVALATALQESGLRNLQGGDRDSAGLFQQRPSQGWGTHAQVTDPVYAATAFYRVLHEQPDWQDISVTEAAQVVQRSAFPEAYAQWEPQARSIAMALTGQSQAALRCQDVPLRVPGDDVATVAARELGTAKLSGPQPQQRGWAIASWLVAHSARFGLDTVTYDGRTWTADSGEWKSTGTPDGRLALRRATSTE</sequence>
<accession>A0A511DGA7</accession>
<reference evidence="4 5" key="1">
    <citation type="submission" date="2019-07" db="EMBL/GenBank/DDBJ databases">
        <title>Whole genome shotgun sequence of Pseudonocardia sulfidoxydans NBRC 16205.</title>
        <authorList>
            <person name="Hosoyama A."/>
            <person name="Uohara A."/>
            <person name="Ohji S."/>
            <person name="Ichikawa N."/>
        </authorList>
    </citation>
    <scope>NUCLEOTIDE SEQUENCE [LARGE SCALE GENOMIC DNA]</scope>
    <source>
        <strain evidence="4 5">NBRC 16205</strain>
    </source>
</reference>
<dbReference type="OrthoDB" id="5496837at2"/>
<evidence type="ECO:0000259" key="3">
    <source>
        <dbReference type="Pfam" id="PF26571"/>
    </source>
</evidence>
<feature type="region of interest" description="Disordered" evidence="1">
    <location>
        <begin position="241"/>
        <end position="261"/>
    </location>
</feature>
<keyword evidence="2" id="KW-0472">Membrane</keyword>
<dbReference type="Pfam" id="PF26571">
    <property type="entry name" value="VldE"/>
    <property type="match status" value="1"/>
</dbReference>
<name>A0A511DGA7_9PSEU</name>
<evidence type="ECO:0000313" key="5">
    <source>
        <dbReference type="Proteomes" id="UP000321685"/>
    </source>
</evidence>
<proteinExistence type="predicted"/>
<gene>
    <name evidence="4" type="ORF">PSU4_25210</name>
</gene>
<feature type="domain" description="ARB-07466-like C-terminal" evidence="3">
    <location>
        <begin position="201"/>
        <end position="245"/>
    </location>
</feature>
<evidence type="ECO:0000256" key="1">
    <source>
        <dbReference type="SAM" id="MobiDB-lite"/>
    </source>
</evidence>
<comment type="caution">
    <text evidence="4">The sequence shown here is derived from an EMBL/GenBank/DDBJ whole genome shotgun (WGS) entry which is preliminary data.</text>
</comment>
<dbReference type="Proteomes" id="UP000321685">
    <property type="component" value="Unassembled WGS sequence"/>
</dbReference>
<dbReference type="RefSeq" id="WP_147106911.1">
    <property type="nucleotide sequence ID" value="NZ_BJVJ01000021.1"/>
</dbReference>
<dbReference type="AlphaFoldDB" id="A0A511DGA7"/>
<keyword evidence="2" id="KW-0812">Transmembrane</keyword>
<dbReference type="InterPro" id="IPR058593">
    <property type="entry name" value="ARB_07466-like_C"/>
</dbReference>
<evidence type="ECO:0000256" key="2">
    <source>
        <dbReference type="SAM" id="Phobius"/>
    </source>
</evidence>
<keyword evidence="2" id="KW-1133">Transmembrane helix</keyword>
<dbReference type="EMBL" id="BJVJ01000021">
    <property type="protein sequence ID" value="GEL23567.1"/>
    <property type="molecule type" value="Genomic_DNA"/>
</dbReference>